<dbReference type="RefSeq" id="XP_011664890.1">
    <property type="nucleotide sequence ID" value="XM_011666588.2"/>
</dbReference>
<dbReference type="Gene3D" id="3.40.50.10140">
    <property type="entry name" value="Toll/interleukin-1 receptor homology (TIR) domain"/>
    <property type="match status" value="1"/>
</dbReference>
<evidence type="ECO:0000256" key="5">
    <source>
        <dbReference type="ARBA" id="ARBA00022692"/>
    </source>
</evidence>
<keyword evidence="6" id="KW-0732">Signal</keyword>
<feature type="domain" description="TIR" evidence="15">
    <location>
        <begin position="761"/>
        <end position="904"/>
    </location>
</feature>
<reference evidence="17" key="1">
    <citation type="submission" date="2015-02" db="EMBL/GenBank/DDBJ databases">
        <title>Genome sequencing for Strongylocentrotus purpuratus.</title>
        <authorList>
            <person name="Murali S."/>
            <person name="Liu Y."/>
            <person name="Vee V."/>
            <person name="English A."/>
            <person name="Wang M."/>
            <person name="Skinner E."/>
            <person name="Han Y."/>
            <person name="Muzny D.M."/>
            <person name="Worley K.C."/>
            <person name="Gibbs R.A."/>
        </authorList>
    </citation>
    <scope>NUCLEOTIDE SEQUENCE</scope>
</reference>
<evidence type="ECO:0000256" key="7">
    <source>
        <dbReference type="ARBA" id="ARBA00022737"/>
    </source>
</evidence>
<dbReference type="SUPFAM" id="SSF52058">
    <property type="entry name" value="L domain-like"/>
    <property type="match status" value="2"/>
</dbReference>
<evidence type="ECO:0000256" key="12">
    <source>
        <dbReference type="ARBA" id="ARBA00023180"/>
    </source>
</evidence>
<dbReference type="InterPro" id="IPR000157">
    <property type="entry name" value="TIR_dom"/>
</dbReference>
<dbReference type="FunFam" id="3.80.10.10:FF:001360">
    <property type="entry name" value="Uncharacterized protein"/>
    <property type="match status" value="1"/>
</dbReference>
<dbReference type="InterPro" id="IPR001611">
    <property type="entry name" value="Leu-rich_rpt"/>
</dbReference>
<dbReference type="PROSITE" id="PS50104">
    <property type="entry name" value="TIR"/>
    <property type="match status" value="1"/>
</dbReference>
<dbReference type="InterPro" id="IPR031283">
    <property type="entry name" value="AMIGO"/>
</dbReference>
<keyword evidence="7" id="KW-0677">Repeat</keyword>
<keyword evidence="11" id="KW-0675">Receptor</keyword>
<dbReference type="SMART" id="SM00255">
    <property type="entry name" value="TIR"/>
    <property type="match status" value="1"/>
</dbReference>
<dbReference type="SUPFAM" id="SSF52200">
    <property type="entry name" value="Toll/Interleukin receptor TIR domain"/>
    <property type="match status" value="1"/>
</dbReference>
<dbReference type="SMART" id="SM00082">
    <property type="entry name" value="LRRCT"/>
    <property type="match status" value="1"/>
</dbReference>
<dbReference type="PANTHER" id="PTHR24368">
    <property type="entry name" value="AMPHOTERIN-INDUCED PROTEIN"/>
    <property type="match status" value="1"/>
</dbReference>
<dbReference type="Pfam" id="PF01582">
    <property type="entry name" value="TIR"/>
    <property type="match status" value="1"/>
</dbReference>
<dbReference type="EnsemblMetazoa" id="XM_011666588">
    <property type="protein sequence ID" value="XP_011664890"/>
    <property type="gene ID" value="LOC105438591"/>
</dbReference>
<evidence type="ECO:0000256" key="6">
    <source>
        <dbReference type="ARBA" id="ARBA00022729"/>
    </source>
</evidence>
<keyword evidence="4" id="KW-0433">Leucine-rich repeat</keyword>
<dbReference type="SMART" id="SM00365">
    <property type="entry name" value="LRR_SD22"/>
    <property type="match status" value="7"/>
</dbReference>
<reference evidence="16" key="2">
    <citation type="submission" date="2021-01" db="UniProtKB">
        <authorList>
            <consortium name="EnsemblMetazoa"/>
        </authorList>
    </citation>
    <scope>IDENTIFICATION</scope>
</reference>
<evidence type="ECO:0000313" key="16">
    <source>
        <dbReference type="EnsemblMetazoa" id="XP_011664890"/>
    </source>
</evidence>
<dbReference type="SMART" id="SM00369">
    <property type="entry name" value="LRR_TYP"/>
    <property type="match status" value="14"/>
</dbReference>
<comment type="similarity">
    <text evidence="3">Belongs to the Toll-like receptor family.</text>
</comment>
<evidence type="ECO:0000313" key="17">
    <source>
        <dbReference type="Proteomes" id="UP000007110"/>
    </source>
</evidence>
<evidence type="ECO:0000256" key="11">
    <source>
        <dbReference type="ARBA" id="ARBA00023170"/>
    </source>
</evidence>
<dbReference type="InterPro" id="IPR026906">
    <property type="entry name" value="LRR_5"/>
</dbReference>
<evidence type="ECO:0000256" key="13">
    <source>
        <dbReference type="ARBA" id="ARBA00023319"/>
    </source>
</evidence>
<dbReference type="OrthoDB" id="676979at2759"/>
<sequence>MMAVYAHAISFVVLCGFTLLYGVVMDHTSITLNHTCSENSSDHSANCSYRGLTSVPRNLSHDLRSFYVSHNNISMLLDKSFVNYKQLKTLDASYNSIYLIENETFHALLLLKVLRLHRNSINVLPISLLEKNVHLSSIILHHNILEGIPHIVGNNLQTTQFAEDGENACGCKNMSRFDLSFNKVGSLEQGDFVALRNCSFDRFNLNNNDIKSLSRAVFTDLQAVHLLINYISLAEFYADSFLGNKAIVKVTIICSGIRSIVPMNTSEMPRDLFPGITKLYLSRNELITIPKYALDGFEKLQLLDISSNRLSSLQNESFCGLKSLVNLDLSANKIKSLPRGSFACAEKLEIINLSRNDIAVLDPRWFDGSHSLSTLAFYQSNIHEIKTIPWNSTNLQTLNLISNKLNSVTKNTFVGLKNLKFLDISMNNPLEISVDAFEETISLKKIIMQNLSKFTMTGSFRNMHQLVFLDMSYLRSRLEITSCGQFSHTSALRTLNLSKTNIKAEDLVQFKSNRSLFSGLVSLYTLKLQHNLFDDFHQVANAFTTLWNLRELDLFECRIQQINSGIFGNLTSLTYLSLAANHIRIIPEKAFQDLQNLRVLKLNSNSITVIEKQLFSRTHSLQNLYLQDNQISTIEPFTLIPQSLKVLIIAKNPFTCTCQLAWFSKWLDKGNTKIDLRNETRCSSTSFKLLRDQTIWSFHPKDYCGVNIYLIVGVSLAIVTVFSLSVLAYQKRWWLNHKLFLLKLAIIGYEEIIENQGPEDYEYQLNLMFREEDEWWTNDCMKPFLQGRMPHLEHVVFGDNDLHPGSFYLNAIYDVIENSYKTVLLLNNESVEDTWFMTKLRMAVEHMNDTKLEKIILIFLEDIDDDHLPYLVRLLLSRNKPYLLWVDDDEDGQELFWAKFEKSMRTNREMNNVIPV</sequence>
<dbReference type="GO" id="GO:0007165">
    <property type="term" value="P:signal transduction"/>
    <property type="evidence" value="ECO:0007669"/>
    <property type="project" value="InterPro"/>
</dbReference>
<evidence type="ECO:0000256" key="4">
    <source>
        <dbReference type="ARBA" id="ARBA00022614"/>
    </source>
</evidence>
<comment type="similarity">
    <text evidence="2">Belongs to the immunoglobulin superfamily. AMIGO family.</text>
</comment>
<keyword evidence="12" id="KW-0325">Glycoprotein</keyword>
<evidence type="ECO:0000256" key="3">
    <source>
        <dbReference type="ARBA" id="ARBA00009634"/>
    </source>
</evidence>
<keyword evidence="5 14" id="KW-0812">Transmembrane</keyword>
<dbReference type="Pfam" id="PF13855">
    <property type="entry name" value="LRR_8"/>
    <property type="match status" value="3"/>
</dbReference>
<dbReference type="InterPro" id="IPR035897">
    <property type="entry name" value="Toll_tir_struct_dom_sf"/>
</dbReference>
<dbReference type="AlphaFoldDB" id="A0A7M7HFM1"/>
<dbReference type="GO" id="GO:0005886">
    <property type="term" value="C:plasma membrane"/>
    <property type="evidence" value="ECO:0007669"/>
    <property type="project" value="UniProtKB-SubCell"/>
</dbReference>
<keyword evidence="9 14" id="KW-1133">Transmembrane helix</keyword>
<dbReference type="Proteomes" id="UP000007110">
    <property type="component" value="Unassembled WGS sequence"/>
</dbReference>
<evidence type="ECO:0000256" key="8">
    <source>
        <dbReference type="ARBA" id="ARBA00022889"/>
    </source>
</evidence>
<proteinExistence type="inferred from homology"/>
<keyword evidence="8" id="KW-0130">Cell adhesion</keyword>
<evidence type="ECO:0000256" key="1">
    <source>
        <dbReference type="ARBA" id="ARBA00004251"/>
    </source>
</evidence>
<dbReference type="InterPro" id="IPR003591">
    <property type="entry name" value="Leu-rich_rpt_typical-subtyp"/>
</dbReference>
<dbReference type="InterPro" id="IPR032675">
    <property type="entry name" value="LRR_dom_sf"/>
</dbReference>
<dbReference type="PANTHER" id="PTHR24368:SF210">
    <property type="entry name" value="SURFACE ANTIGEN BSPA-LIKE"/>
    <property type="match status" value="1"/>
</dbReference>
<dbReference type="Pfam" id="PF13306">
    <property type="entry name" value="LRR_5"/>
    <property type="match status" value="1"/>
</dbReference>
<organism evidence="16 17">
    <name type="scientific">Strongylocentrotus purpuratus</name>
    <name type="common">Purple sea urchin</name>
    <dbReference type="NCBI Taxonomy" id="7668"/>
    <lineage>
        <taxon>Eukaryota</taxon>
        <taxon>Metazoa</taxon>
        <taxon>Echinodermata</taxon>
        <taxon>Eleutherozoa</taxon>
        <taxon>Echinozoa</taxon>
        <taxon>Echinoidea</taxon>
        <taxon>Euechinoidea</taxon>
        <taxon>Echinacea</taxon>
        <taxon>Camarodonta</taxon>
        <taxon>Echinidea</taxon>
        <taxon>Strongylocentrotidae</taxon>
        <taxon>Strongylocentrotus</taxon>
    </lineage>
</organism>
<feature type="transmembrane region" description="Helical" evidence="14">
    <location>
        <begin position="708"/>
        <end position="729"/>
    </location>
</feature>
<comment type="subcellular location">
    <subcellularLocation>
        <location evidence="1">Cell membrane</location>
        <topology evidence="1">Single-pass type I membrane protein</topology>
    </subcellularLocation>
</comment>
<dbReference type="Gene3D" id="3.80.10.10">
    <property type="entry name" value="Ribonuclease Inhibitor"/>
    <property type="match status" value="4"/>
</dbReference>
<evidence type="ECO:0000256" key="2">
    <source>
        <dbReference type="ARBA" id="ARBA00005670"/>
    </source>
</evidence>
<protein>
    <recommendedName>
        <fullName evidence="15">TIR domain-containing protein</fullName>
    </recommendedName>
</protein>
<name>A0A7M7HFM1_STRPU</name>
<dbReference type="GO" id="GO:0007155">
    <property type="term" value="P:cell adhesion"/>
    <property type="evidence" value="ECO:0007669"/>
    <property type="project" value="UniProtKB-KW"/>
</dbReference>
<accession>A0A7M7HFM1</accession>
<dbReference type="KEGG" id="spu:105438591"/>
<dbReference type="InterPro" id="IPR000483">
    <property type="entry name" value="Cys-rich_flank_reg_C"/>
</dbReference>
<dbReference type="InParanoid" id="A0A7M7HFM1"/>
<dbReference type="PROSITE" id="PS51450">
    <property type="entry name" value="LRR"/>
    <property type="match status" value="3"/>
</dbReference>
<evidence type="ECO:0000256" key="10">
    <source>
        <dbReference type="ARBA" id="ARBA00023136"/>
    </source>
</evidence>
<keyword evidence="13" id="KW-0393">Immunoglobulin domain</keyword>
<evidence type="ECO:0000259" key="15">
    <source>
        <dbReference type="PROSITE" id="PS50104"/>
    </source>
</evidence>
<evidence type="ECO:0000256" key="9">
    <source>
        <dbReference type="ARBA" id="ARBA00022989"/>
    </source>
</evidence>
<keyword evidence="10 14" id="KW-0472">Membrane</keyword>
<keyword evidence="17" id="KW-1185">Reference proteome</keyword>
<dbReference type="GeneID" id="105438591"/>
<evidence type="ECO:0000256" key="14">
    <source>
        <dbReference type="SAM" id="Phobius"/>
    </source>
</evidence>
<dbReference type="FunCoup" id="A0A7M7HFM1">
    <property type="interactions" value="622"/>
</dbReference>